<dbReference type="PANTHER" id="PTHR35400:SF1">
    <property type="entry name" value="SLR1083 PROTEIN"/>
    <property type="match status" value="1"/>
</dbReference>
<evidence type="ECO:0000313" key="4">
    <source>
        <dbReference type="Proteomes" id="UP000503447"/>
    </source>
</evidence>
<reference evidence="4" key="1">
    <citation type="submission" date="2020-05" db="EMBL/GenBank/DDBJ databases">
        <title>Frigoriglobus tundricola gen. nov., sp. nov., a psychrotolerant cellulolytic planctomycete of the family Gemmataceae with two divergent copies of 16S rRNA gene.</title>
        <authorList>
            <person name="Kulichevskaya I.S."/>
            <person name="Ivanova A.A."/>
            <person name="Naumoff D.G."/>
            <person name="Beletsky A.V."/>
            <person name="Rijpstra W.I.C."/>
            <person name="Sinninghe Damste J.S."/>
            <person name="Mardanov A.V."/>
            <person name="Ravin N.V."/>
            <person name="Dedysh S.N."/>
        </authorList>
    </citation>
    <scope>NUCLEOTIDE SEQUENCE [LARGE SCALE GENOMIC DNA]</scope>
    <source>
        <strain evidence="4">PL17</strain>
    </source>
</reference>
<evidence type="ECO:0000313" key="3">
    <source>
        <dbReference type="EMBL" id="QJW96621.1"/>
    </source>
</evidence>
<sequence length="204" mass="22351">MSAVANPPAPGSTTPPPVGGPRPWRCTREQYTKLGEAGFFTEKRYELIRGEIIDMGKEGPRHYTMFLIALDVIKAAFGPGFFARPAGPLAFDDSEPQPDVSVVRGTRMDYMTEHPATALFALEISETSLSYDLTTKAELYATVGIPEYWVLDLEERRLHVFRAPRPLAPGLDTTAYSTHLTYSPGDTVTPLHAANAVAVTDLLP</sequence>
<dbReference type="InterPro" id="IPR008538">
    <property type="entry name" value="Uma2"/>
</dbReference>
<proteinExistence type="predicted"/>
<feature type="compositionally biased region" description="Pro residues" evidence="1">
    <location>
        <begin position="7"/>
        <end position="20"/>
    </location>
</feature>
<dbReference type="Pfam" id="PF05685">
    <property type="entry name" value="Uma2"/>
    <property type="match status" value="1"/>
</dbReference>
<feature type="domain" description="Putative restriction endonuclease" evidence="2">
    <location>
        <begin position="29"/>
        <end position="164"/>
    </location>
</feature>
<dbReference type="KEGG" id="ftj:FTUN_4178"/>
<dbReference type="InterPro" id="IPR012296">
    <property type="entry name" value="Nuclease_put_TT1808"/>
</dbReference>
<evidence type="ECO:0000259" key="2">
    <source>
        <dbReference type="Pfam" id="PF05685"/>
    </source>
</evidence>
<keyword evidence="4" id="KW-1185">Reference proteome</keyword>
<dbReference type="Proteomes" id="UP000503447">
    <property type="component" value="Chromosome"/>
</dbReference>
<evidence type="ECO:0000256" key="1">
    <source>
        <dbReference type="SAM" id="MobiDB-lite"/>
    </source>
</evidence>
<dbReference type="RefSeq" id="WP_171472164.1">
    <property type="nucleotide sequence ID" value="NZ_CP053452.2"/>
</dbReference>
<name>A0A6M5YTN4_9BACT</name>
<dbReference type="PANTHER" id="PTHR35400">
    <property type="entry name" value="SLR1083 PROTEIN"/>
    <property type="match status" value="1"/>
</dbReference>
<organism evidence="3 4">
    <name type="scientific">Frigoriglobus tundricola</name>
    <dbReference type="NCBI Taxonomy" id="2774151"/>
    <lineage>
        <taxon>Bacteria</taxon>
        <taxon>Pseudomonadati</taxon>
        <taxon>Planctomycetota</taxon>
        <taxon>Planctomycetia</taxon>
        <taxon>Gemmatales</taxon>
        <taxon>Gemmataceae</taxon>
        <taxon>Frigoriglobus</taxon>
    </lineage>
</organism>
<dbReference type="InterPro" id="IPR011335">
    <property type="entry name" value="Restrct_endonuc-II-like"/>
</dbReference>
<dbReference type="Gene3D" id="3.90.1570.10">
    <property type="entry name" value="tt1808, chain A"/>
    <property type="match status" value="1"/>
</dbReference>
<dbReference type="EMBL" id="CP053452">
    <property type="protein sequence ID" value="QJW96621.1"/>
    <property type="molecule type" value="Genomic_DNA"/>
</dbReference>
<protein>
    <recommendedName>
        <fullName evidence="2">Putative restriction endonuclease domain-containing protein</fullName>
    </recommendedName>
</protein>
<feature type="region of interest" description="Disordered" evidence="1">
    <location>
        <begin position="1"/>
        <end position="23"/>
    </location>
</feature>
<dbReference type="CDD" id="cd06260">
    <property type="entry name" value="DUF820-like"/>
    <property type="match status" value="1"/>
</dbReference>
<dbReference type="AlphaFoldDB" id="A0A6M5YTN4"/>
<dbReference type="SUPFAM" id="SSF52980">
    <property type="entry name" value="Restriction endonuclease-like"/>
    <property type="match status" value="1"/>
</dbReference>
<accession>A0A6M5YTN4</accession>
<gene>
    <name evidence="3" type="ORF">FTUN_4178</name>
</gene>